<evidence type="ECO:0000313" key="1">
    <source>
        <dbReference type="EMBL" id="JAD67847.1"/>
    </source>
</evidence>
<organism evidence="1">
    <name type="scientific">Arundo donax</name>
    <name type="common">Giant reed</name>
    <name type="synonym">Donax arundinaceus</name>
    <dbReference type="NCBI Taxonomy" id="35708"/>
    <lineage>
        <taxon>Eukaryota</taxon>
        <taxon>Viridiplantae</taxon>
        <taxon>Streptophyta</taxon>
        <taxon>Embryophyta</taxon>
        <taxon>Tracheophyta</taxon>
        <taxon>Spermatophyta</taxon>
        <taxon>Magnoliopsida</taxon>
        <taxon>Liliopsida</taxon>
        <taxon>Poales</taxon>
        <taxon>Poaceae</taxon>
        <taxon>PACMAD clade</taxon>
        <taxon>Arundinoideae</taxon>
        <taxon>Arundineae</taxon>
        <taxon>Arundo</taxon>
    </lineage>
</organism>
<dbReference type="EMBL" id="GBRH01230048">
    <property type="protein sequence ID" value="JAD67847.1"/>
    <property type="molecule type" value="Transcribed_RNA"/>
</dbReference>
<reference evidence="1" key="2">
    <citation type="journal article" date="2015" name="Data Brief">
        <title>Shoot transcriptome of the giant reed, Arundo donax.</title>
        <authorList>
            <person name="Barrero R.A."/>
            <person name="Guerrero F.D."/>
            <person name="Moolhuijzen P."/>
            <person name="Goolsby J.A."/>
            <person name="Tidwell J."/>
            <person name="Bellgard S.E."/>
            <person name="Bellgard M.I."/>
        </authorList>
    </citation>
    <scope>NUCLEOTIDE SEQUENCE</scope>
    <source>
        <tissue evidence="1">Shoot tissue taken approximately 20 cm above the soil surface</tissue>
    </source>
</reference>
<proteinExistence type="predicted"/>
<sequence>MSSLFFGCFLSLLV</sequence>
<reference evidence="1" key="1">
    <citation type="submission" date="2014-09" db="EMBL/GenBank/DDBJ databases">
        <authorList>
            <person name="Magalhaes I.L.F."/>
            <person name="Oliveira U."/>
            <person name="Santos F.R."/>
            <person name="Vidigal T.H.D.A."/>
            <person name="Brescovit A.D."/>
            <person name="Santos A.J."/>
        </authorList>
    </citation>
    <scope>NUCLEOTIDE SEQUENCE</scope>
    <source>
        <tissue evidence="1">Shoot tissue taken approximately 20 cm above the soil surface</tissue>
    </source>
</reference>
<accession>A0A0A9C8J7</accession>
<protein>
    <submittedName>
        <fullName evidence="1">Uncharacterized protein</fullName>
    </submittedName>
</protein>
<name>A0A0A9C8J7_ARUDO</name>